<evidence type="ECO:0000256" key="1">
    <source>
        <dbReference type="SAM" id="MobiDB-lite"/>
    </source>
</evidence>
<reference evidence="2 3" key="1">
    <citation type="journal article" date="2017" name="Elife">
        <title>Extensive horizontal gene transfer in cheese-associated bacteria.</title>
        <authorList>
            <person name="Bonham K.S."/>
            <person name="Wolfe B.E."/>
            <person name="Dutton R.J."/>
        </authorList>
    </citation>
    <scope>NUCLEOTIDE SEQUENCE [LARGE SCALE GENOMIC DNA]</scope>
    <source>
        <strain evidence="2 3">341_9</strain>
    </source>
</reference>
<sequence length="354" mass="39953">MSSSTLESPARVLSAEEASRARLEHEERADALTAAHRERRLRGQKHPVEDFLFTYYPFSPAKLRRWHPGWDVAYPVTADIDSRGAALITDVDDAAHRSWYLDYLDAPPADRPGAGSRDTAEGTGSTAGHDGRLPRQDADVLPRQKADVLLRRADVERYRRDRASALSFMRRLLSASSLSSRRPQFGCFGLHEWAMVHRVQEGEQRHEDLPLRLSQAETDQVVERENLVCSHIDAFRFFTPSAAPRNAMQPTRETQVELDNPACLHVGMDLYKWAMKLTPLIPSGLVLDCFEHARETRVLDMEASPYDVRPLGYGVVPIETASGKAEYVRRQRGLAERADALRSRILDHLPPAID</sequence>
<dbReference type="OrthoDB" id="9790578at2"/>
<comment type="caution">
    <text evidence="2">The sequence shown here is derived from an EMBL/GenBank/DDBJ whole genome shotgun (WGS) entry which is preliminary data.</text>
</comment>
<evidence type="ECO:0000313" key="2">
    <source>
        <dbReference type="EMBL" id="PCC39031.1"/>
    </source>
</evidence>
<dbReference type="AlphaFoldDB" id="A0A2A3YIC6"/>
<feature type="region of interest" description="Disordered" evidence="1">
    <location>
        <begin position="1"/>
        <end position="28"/>
    </location>
</feature>
<evidence type="ECO:0000313" key="3">
    <source>
        <dbReference type="Proteomes" id="UP000218598"/>
    </source>
</evidence>
<proteinExistence type="predicted"/>
<protein>
    <submittedName>
        <fullName evidence="2">3-methyladenine DNA glycosylase</fullName>
    </submittedName>
</protein>
<keyword evidence="3" id="KW-1185">Reference proteome</keyword>
<accession>A0A2A3YIC6</accession>
<feature type="compositionally biased region" description="Basic and acidic residues" evidence="1">
    <location>
        <begin position="17"/>
        <end position="28"/>
    </location>
</feature>
<dbReference type="EMBL" id="NRGR01000019">
    <property type="protein sequence ID" value="PCC39031.1"/>
    <property type="molecule type" value="Genomic_DNA"/>
</dbReference>
<gene>
    <name evidence="2" type="ORF">CIK66_11365</name>
</gene>
<feature type="region of interest" description="Disordered" evidence="1">
    <location>
        <begin position="110"/>
        <end position="138"/>
    </location>
</feature>
<organism evidence="2 3">
    <name type="scientific">Brachybacterium alimentarium</name>
    <dbReference type="NCBI Taxonomy" id="47845"/>
    <lineage>
        <taxon>Bacteria</taxon>
        <taxon>Bacillati</taxon>
        <taxon>Actinomycetota</taxon>
        <taxon>Actinomycetes</taxon>
        <taxon>Micrococcales</taxon>
        <taxon>Dermabacteraceae</taxon>
        <taxon>Brachybacterium</taxon>
    </lineage>
</organism>
<name>A0A2A3YIC6_9MICO</name>
<feature type="compositionally biased region" description="Basic and acidic residues" evidence="1">
    <location>
        <begin position="129"/>
        <end position="138"/>
    </location>
</feature>
<dbReference type="Proteomes" id="UP000218598">
    <property type="component" value="Unassembled WGS sequence"/>
</dbReference>